<dbReference type="Pfam" id="PF00126">
    <property type="entry name" value="HTH_1"/>
    <property type="match status" value="1"/>
</dbReference>
<evidence type="ECO:0000256" key="4">
    <source>
        <dbReference type="ARBA" id="ARBA00023163"/>
    </source>
</evidence>
<dbReference type="SUPFAM" id="SSF46785">
    <property type="entry name" value="Winged helix' DNA-binding domain"/>
    <property type="match status" value="1"/>
</dbReference>
<dbReference type="RefSeq" id="WP_083963377.1">
    <property type="nucleotide sequence ID" value="NZ_LXEQ01000048.1"/>
</dbReference>
<dbReference type="PROSITE" id="PS50931">
    <property type="entry name" value="HTH_LYSR"/>
    <property type="match status" value="1"/>
</dbReference>
<evidence type="ECO:0000256" key="3">
    <source>
        <dbReference type="ARBA" id="ARBA00023125"/>
    </source>
</evidence>
<organism evidence="6 7">
    <name type="scientific">Buttiauxella ferragutiae ATCC 51602</name>
    <dbReference type="NCBI Taxonomy" id="1354252"/>
    <lineage>
        <taxon>Bacteria</taxon>
        <taxon>Pseudomonadati</taxon>
        <taxon>Pseudomonadota</taxon>
        <taxon>Gammaproteobacteria</taxon>
        <taxon>Enterobacterales</taxon>
        <taxon>Enterobacteriaceae</taxon>
        <taxon>Buttiauxella</taxon>
    </lineage>
</organism>
<reference evidence="6 7" key="1">
    <citation type="submission" date="2016-04" db="EMBL/GenBank/DDBJ databases">
        <title>ATOL: Assembling a taxonomically balanced genome-scale reconstruction of the evolutionary history of the Enterobacteriaceae.</title>
        <authorList>
            <person name="Plunkett G.III."/>
            <person name="Neeno-Eckwall E.C."/>
            <person name="Glasner J.D."/>
            <person name="Perna N.T."/>
        </authorList>
    </citation>
    <scope>NUCLEOTIDE SEQUENCE [LARGE SCALE GENOMIC DNA]</scope>
    <source>
        <strain evidence="6 7">ATCC 51602</strain>
    </source>
</reference>
<evidence type="ECO:0000313" key="7">
    <source>
        <dbReference type="Proteomes" id="UP000078407"/>
    </source>
</evidence>
<sequence>MKRDEVDGFWRHLHWLAVLQEQGSFSKAAFNLGVSKASMSQHIADLERAAGISLVQRTTRSATLTEAGKQLVMSTQGAFEQIAMGFASVRDLAGVPRGKLRVTAPVAFARQQLLPHLPKFLRSYPEIQLELDMSDRIRPLAQEGYDIAVRHTDSPPETHVAWTLAPTRTVLAASPSYLQERGMPETPEALSLHACLHYPRTQGSTTWIFVPAANNAQSNDAVYPNQVTVPIAGPIAVNNSEALRNMAIEGMGIVLLPDFSAQSALDSGSLVEVLPQWRPTEVFGEWLYIIRPYSAHTSRVSQVFIEFLRSAFSAGFSSRSFKLIESSQLPVMALPDSASELTGKRPNVTVK</sequence>
<evidence type="ECO:0000259" key="5">
    <source>
        <dbReference type="PROSITE" id="PS50931"/>
    </source>
</evidence>
<protein>
    <submittedName>
        <fullName evidence="6">LysR family transcriptional regulator</fullName>
    </submittedName>
</protein>
<keyword evidence="3" id="KW-0238">DNA-binding</keyword>
<dbReference type="PANTHER" id="PTHR30537">
    <property type="entry name" value="HTH-TYPE TRANSCRIPTIONAL REGULATOR"/>
    <property type="match status" value="1"/>
</dbReference>
<gene>
    <name evidence="6" type="ORF">M976_03252</name>
</gene>
<comment type="similarity">
    <text evidence="1">Belongs to the LysR transcriptional regulatory family.</text>
</comment>
<dbReference type="Gene3D" id="3.40.190.290">
    <property type="match status" value="1"/>
</dbReference>
<dbReference type="EMBL" id="LXEQ01000048">
    <property type="protein sequence ID" value="OAT25960.1"/>
    <property type="molecule type" value="Genomic_DNA"/>
</dbReference>
<dbReference type="PANTHER" id="PTHR30537:SF5">
    <property type="entry name" value="HTH-TYPE TRANSCRIPTIONAL ACTIVATOR TTDR-RELATED"/>
    <property type="match status" value="1"/>
</dbReference>
<dbReference type="Proteomes" id="UP000078407">
    <property type="component" value="Unassembled WGS sequence"/>
</dbReference>
<dbReference type="InterPro" id="IPR036388">
    <property type="entry name" value="WH-like_DNA-bd_sf"/>
</dbReference>
<dbReference type="InterPro" id="IPR000847">
    <property type="entry name" value="LysR_HTH_N"/>
</dbReference>
<dbReference type="InterPro" id="IPR005119">
    <property type="entry name" value="LysR_subst-bd"/>
</dbReference>
<keyword evidence="2" id="KW-0805">Transcription regulation</keyword>
<keyword evidence="4" id="KW-0804">Transcription</keyword>
<feature type="domain" description="HTH lysR-type" evidence="5">
    <location>
        <begin position="10"/>
        <end position="65"/>
    </location>
</feature>
<dbReference type="Pfam" id="PF03466">
    <property type="entry name" value="LysR_substrate"/>
    <property type="match status" value="1"/>
</dbReference>
<dbReference type="InterPro" id="IPR058163">
    <property type="entry name" value="LysR-type_TF_proteobact-type"/>
</dbReference>
<keyword evidence="7" id="KW-1185">Reference proteome</keyword>
<evidence type="ECO:0000313" key="6">
    <source>
        <dbReference type="EMBL" id="OAT25960.1"/>
    </source>
</evidence>
<proteinExistence type="inferred from homology"/>
<dbReference type="Gene3D" id="1.10.10.10">
    <property type="entry name" value="Winged helix-like DNA-binding domain superfamily/Winged helix DNA-binding domain"/>
    <property type="match status" value="1"/>
</dbReference>
<dbReference type="SUPFAM" id="SSF53850">
    <property type="entry name" value="Periplasmic binding protein-like II"/>
    <property type="match status" value="1"/>
</dbReference>
<evidence type="ECO:0000256" key="1">
    <source>
        <dbReference type="ARBA" id="ARBA00009437"/>
    </source>
</evidence>
<evidence type="ECO:0000256" key="2">
    <source>
        <dbReference type="ARBA" id="ARBA00023015"/>
    </source>
</evidence>
<name>A0ABX2W5A4_9ENTR</name>
<dbReference type="InterPro" id="IPR036390">
    <property type="entry name" value="WH_DNA-bd_sf"/>
</dbReference>
<comment type="caution">
    <text evidence="6">The sequence shown here is derived from an EMBL/GenBank/DDBJ whole genome shotgun (WGS) entry which is preliminary data.</text>
</comment>
<accession>A0ABX2W5A4</accession>
<dbReference type="CDD" id="cd08422">
    <property type="entry name" value="PBP2_CrgA_like"/>
    <property type="match status" value="1"/>
</dbReference>